<dbReference type="EMBL" id="LRPC01000028">
    <property type="protein sequence ID" value="KYG73830.1"/>
    <property type="molecule type" value="Genomic_DNA"/>
</dbReference>
<protein>
    <submittedName>
        <fullName evidence="1">Uncharacterized protein</fullName>
    </submittedName>
</protein>
<proteinExistence type="predicted"/>
<evidence type="ECO:0000313" key="2">
    <source>
        <dbReference type="Proteomes" id="UP000075606"/>
    </source>
</evidence>
<dbReference type="AlphaFoldDB" id="A0A150X549"/>
<dbReference type="RefSeq" id="WP_068222755.1">
    <property type="nucleotide sequence ID" value="NZ_LRPC01000028.1"/>
</dbReference>
<keyword evidence="2" id="KW-1185">Reference proteome</keyword>
<dbReference type="Proteomes" id="UP000075606">
    <property type="component" value="Unassembled WGS sequence"/>
</dbReference>
<dbReference type="STRING" id="333140.AWW68_14250"/>
<organism evidence="1 2">
    <name type="scientific">Roseivirga spongicola</name>
    <dbReference type="NCBI Taxonomy" id="333140"/>
    <lineage>
        <taxon>Bacteria</taxon>
        <taxon>Pseudomonadati</taxon>
        <taxon>Bacteroidota</taxon>
        <taxon>Cytophagia</taxon>
        <taxon>Cytophagales</taxon>
        <taxon>Roseivirgaceae</taxon>
        <taxon>Roseivirga</taxon>
    </lineage>
</organism>
<comment type="caution">
    <text evidence="1">The sequence shown here is derived from an EMBL/GenBank/DDBJ whole genome shotgun (WGS) entry which is preliminary data.</text>
</comment>
<evidence type="ECO:0000313" key="1">
    <source>
        <dbReference type="EMBL" id="KYG73830.1"/>
    </source>
</evidence>
<reference evidence="1 2" key="1">
    <citation type="submission" date="2016-01" db="EMBL/GenBank/DDBJ databases">
        <title>Genome sequencing of Roseivirga spongicola UST030701-084.</title>
        <authorList>
            <person name="Selvaratnam C."/>
            <person name="Thevarajoo S."/>
            <person name="Goh K.M."/>
            <person name="Ee R."/>
            <person name="Chan K.-G."/>
            <person name="Chong C.S."/>
        </authorList>
    </citation>
    <scope>NUCLEOTIDE SEQUENCE [LARGE SCALE GENOMIC DNA]</scope>
    <source>
        <strain evidence="1 2">UST030701-084</strain>
    </source>
</reference>
<name>A0A150X549_9BACT</name>
<accession>A0A150X549</accession>
<gene>
    <name evidence="1" type="ORF">AWW68_14250</name>
</gene>
<sequence>MSDENHTQSIEASKLLQKVCGETITLPEGFPAVTLLTLDAHVDLEKKEFSFSATGDFSWSPLGEAYVINATASFQISRNNGVNQILIHVNSKEDETINFVGVVKMHSLGFRYTHSNGDWQMYGKLMTQIEGRDFATKAELKQAEKTRKIKITSLVDSDKEEVLKIQNFQLNKIKVDMTLDISKSLIEGGFNASTTIAGVKGEIVSQFDTGQRLWNTTISLTEDQEILLSQLLTEIDKGLTIPVHGLDFRLTKVKIKVSNQSLDIDSLLTTNYTLPGFNTKVKLDMQGAITYLLSLKQLQGNISGIAHFDDMTLGAMLDLTKKELSMNLPQKAK</sequence>